<dbReference type="SMART" id="SM00608">
    <property type="entry name" value="ACR"/>
    <property type="match status" value="1"/>
</dbReference>
<evidence type="ECO:0000256" key="11">
    <source>
        <dbReference type="PROSITE-ProRule" id="PRU00076"/>
    </source>
</evidence>
<dbReference type="Gene3D" id="3.40.390.10">
    <property type="entry name" value="Collagenase (Catalytic Domain)"/>
    <property type="match status" value="1"/>
</dbReference>
<feature type="disulfide bond" evidence="11">
    <location>
        <begin position="660"/>
        <end position="669"/>
    </location>
</feature>
<evidence type="ECO:0000259" key="15">
    <source>
        <dbReference type="PROSITE" id="PS01180"/>
    </source>
</evidence>
<evidence type="ECO:0000256" key="6">
    <source>
        <dbReference type="ARBA" id="ARBA00022989"/>
    </source>
</evidence>
<evidence type="ECO:0000256" key="2">
    <source>
        <dbReference type="ARBA" id="ARBA00022536"/>
    </source>
</evidence>
<reference evidence="19" key="1">
    <citation type="submission" date="2023-03" db="EMBL/GenBank/DDBJ databases">
        <authorList>
            <person name="Steffen K."/>
            <person name="Cardenas P."/>
        </authorList>
    </citation>
    <scope>NUCLEOTIDE SEQUENCE</scope>
</reference>
<keyword evidence="5" id="KW-0677">Repeat</keyword>
<evidence type="ECO:0000256" key="13">
    <source>
        <dbReference type="SAM" id="MobiDB-lite"/>
    </source>
</evidence>
<dbReference type="PROSITE" id="PS51257">
    <property type="entry name" value="PROKAR_LIPOPROTEIN"/>
    <property type="match status" value="1"/>
</dbReference>
<feature type="region of interest" description="Disordered" evidence="13">
    <location>
        <begin position="759"/>
        <end position="787"/>
    </location>
</feature>
<keyword evidence="20" id="KW-1185">Reference proteome</keyword>
<dbReference type="InterPro" id="IPR026823">
    <property type="entry name" value="cEGF"/>
</dbReference>
<feature type="disulfide bond" evidence="9">
    <location>
        <begin position="961"/>
        <end position="988"/>
    </location>
</feature>
<dbReference type="Pfam" id="PF07645">
    <property type="entry name" value="EGF_CA"/>
    <property type="match status" value="1"/>
</dbReference>
<keyword evidence="12" id="KW-0862">Zinc</keyword>
<evidence type="ECO:0000313" key="19">
    <source>
        <dbReference type="EMBL" id="CAI8042361.1"/>
    </source>
</evidence>
<gene>
    <name evidence="19" type="ORF">GBAR_LOCUS23541</name>
</gene>
<dbReference type="Gene3D" id="2.10.25.10">
    <property type="entry name" value="Laminin"/>
    <property type="match status" value="4"/>
</dbReference>
<dbReference type="FunFam" id="3.40.390.10:FF:000002">
    <property type="entry name" value="Disintegrin and metalloproteinase domain-containing protein 22"/>
    <property type="match status" value="1"/>
</dbReference>
<dbReference type="SUPFAM" id="SSF49854">
    <property type="entry name" value="Spermadhesin, CUB domain"/>
    <property type="match status" value="2"/>
</dbReference>
<dbReference type="InterPro" id="IPR034027">
    <property type="entry name" value="Reprolysin_adamalysin"/>
</dbReference>
<keyword evidence="6" id="KW-1133">Transmembrane helix</keyword>
<dbReference type="InterPro" id="IPR001881">
    <property type="entry name" value="EGF-like_Ca-bd_dom"/>
</dbReference>
<dbReference type="InterPro" id="IPR018097">
    <property type="entry name" value="EGF_Ca-bd_CS"/>
</dbReference>
<dbReference type="FunFam" id="2.10.25.10:FF:000010">
    <property type="entry name" value="Pro-epidermal growth factor"/>
    <property type="match status" value="1"/>
</dbReference>
<dbReference type="FunFam" id="2.10.25.10:FF:000037">
    <property type="entry name" value="Signal peptide, CUB domain and EGF-like domain-containing 2"/>
    <property type="match status" value="1"/>
</dbReference>
<evidence type="ECO:0000256" key="7">
    <source>
        <dbReference type="ARBA" id="ARBA00023136"/>
    </source>
</evidence>
<dbReference type="InterPro" id="IPR049883">
    <property type="entry name" value="NOTCH1_EGF-like"/>
</dbReference>
<proteinExistence type="predicted"/>
<comment type="caution">
    <text evidence="11">Lacks conserved residue(s) required for the propagation of feature annotation.</text>
</comment>
<dbReference type="SMART" id="SM00179">
    <property type="entry name" value="EGF_CA"/>
    <property type="match status" value="3"/>
</dbReference>
<evidence type="ECO:0000256" key="3">
    <source>
        <dbReference type="ARBA" id="ARBA00022692"/>
    </source>
</evidence>
<keyword evidence="2 11" id="KW-0245">EGF-like domain</keyword>
<dbReference type="SMART" id="SM00042">
    <property type="entry name" value="CUB"/>
    <property type="match status" value="2"/>
</dbReference>
<organism evidence="19 20">
    <name type="scientific">Geodia barretti</name>
    <name type="common">Barrett's horny sponge</name>
    <dbReference type="NCBI Taxonomy" id="519541"/>
    <lineage>
        <taxon>Eukaryota</taxon>
        <taxon>Metazoa</taxon>
        <taxon>Porifera</taxon>
        <taxon>Demospongiae</taxon>
        <taxon>Heteroscleromorpha</taxon>
        <taxon>Tetractinellida</taxon>
        <taxon>Astrophorina</taxon>
        <taxon>Geodiidae</taxon>
        <taxon>Geodia</taxon>
    </lineage>
</organism>
<keyword evidence="3" id="KW-0812">Transmembrane</keyword>
<dbReference type="Pfam" id="PF00431">
    <property type="entry name" value="CUB"/>
    <property type="match status" value="2"/>
</dbReference>
<dbReference type="PANTHER" id="PTHR11905:SF159">
    <property type="entry name" value="ADAM METALLOPROTEASE"/>
    <property type="match status" value="1"/>
</dbReference>
<evidence type="ECO:0000259" key="17">
    <source>
        <dbReference type="PROSITE" id="PS50214"/>
    </source>
</evidence>
<dbReference type="InterPro" id="IPR000859">
    <property type="entry name" value="CUB_dom"/>
</dbReference>
<feature type="domain" description="CUB" evidence="15">
    <location>
        <begin position="961"/>
        <end position="1085"/>
    </location>
</feature>
<feature type="disulfide bond" evidence="9">
    <location>
        <begin position="788"/>
        <end position="815"/>
    </location>
</feature>
<evidence type="ECO:0000256" key="5">
    <source>
        <dbReference type="ARBA" id="ARBA00022737"/>
    </source>
</evidence>
<dbReference type="InterPro" id="IPR006586">
    <property type="entry name" value="ADAM_Cys-rich"/>
</dbReference>
<dbReference type="GO" id="GO:0016020">
    <property type="term" value="C:membrane"/>
    <property type="evidence" value="ECO:0007669"/>
    <property type="project" value="UniProtKB-SubCell"/>
</dbReference>
<dbReference type="SUPFAM" id="SSF57196">
    <property type="entry name" value="EGF/Laminin"/>
    <property type="match status" value="3"/>
</dbReference>
<feature type="signal peptide" evidence="14">
    <location>
        <begin position="1"/>
        <end position="18"/>
    </location>
</feature>
<feature type="domain" description="CUB" evidence="15">
    <location>
        <begin position="788"/>
        <end position="908"/>
    </location>
</feature>
<dbReference type="InterPro" id="IPR002870">
    <property type="entry name" value="Peptidase_M12B_N"/>
</dbReference>
<feature type="disulfide bond" evidence="10">
    <location>
        <begin position="462"/>
        <end position="482"/>
    </location>
</feature>
<dbReference type="PROSITE" id="PS00022">
    <property type="entry name" value="EGF_1"/>
    <property type="match status" value="1"/>
</dbReference>
<evidence type="ECO:0000256" key="12">
    <source>
        <dbReference type="PROSITE-ProRule" id="PRU00276"/>
    </source>
</evidence>
<evidence type="ECO:0000259" key="16">
    <source>
        <dbReference type="PROSITE" id="PS50026"/>
    </source>
</evidence>
<dbReference type="PROSITE" id="PS50026">
    <property type="entry name" value="EGF_3"/>
    <property type="match status" value="3"/>
</dbReference>
<feature type="binding site" evidence="12">
    <location>
        <position position="336"/>
    </location>
    <ligand>
        <name>Zn(2+)</name>
        <dbReference type="ChEBI" id="CHEBI:29105"/>
        <note>catalytic</note>
    </ligand>
</feature>
<dbReference type="GO" id="GO:0004222">
    <property type="term" value="F:metalloendopeptidase activity"/>
    <property type="evidence" value="ECO:0007669"/>
    <property type="project" value="InterPro"/>
</dbReference>
<feature type="domain" description="Disintegrin" evidence="17">
    <location>
        <begin position="403"/>
        <end position="490"/>
    </location>
</feature>
<protein>
    <submittedName>
        <fullName evidence="19">Disintegrin and metalloproteinase domain-containing protein 28</fullName>
    </submittedName>
</protein>
<feature type="disulfide bond" evidence="11">
    <location>
        <begin position="720"/>
        <end position="730"/>
    </location>
</feature>
<feature type="active site" evidence="12">
    <location>
        <position position="337"/>
    </location>
</feature>
<dbReference type="SUPFAM" id="SSF55486">
    <property type="entry name" value="Metalloproteases ('zincins'), catalytic domain"/>
    <property type="match status" value="1"/>
</dbReference>
<evidence type="ECO:0000256" key="1">
    <source>
        <dbReference type="ARBA" id="ARBA00004167"/>
    </source>
</evidence>
<dbReference type="Pfam" id="PF01562">
    <property type="entry name" value="Pep_M12B_propep"/>
    <property type="match status" value="1"/>
</dbReference>
<dbReference type="SMART" id="SM00050">
    <property type="entry name" value="DISIN"/>
    <property type="match status" value="1"/>
</dbReference>
<dbReference type="GO" id="GO:0005509">
    <property type="term" value="F:calcium ion binding"/>
    <property type="evidence" value="ECO:0007669"/>
    <property type="project" value="InterPro"/>
</dbReference>
<feature type="disulfide bond" evidence="12">
    <location>
        <begin position="312"/>
        <end position="392"/>
    </location>
</feature>
<dbReference type="InterPro" id="IPR001590">
    <property type="entry name" value="Peptidase_M12B"/>
</dbReference>
<dbReference type="Pfam" id="PF08516">
    <property type="entry name" value="ADAM_CR"/>
    <property type="match status" value="1"/>
</dbReference>
<dbReference type="Pfam" id="PF01421">
    <property type="entry name" value="Reprolysin"/>
    <property type="match status" value="1"/>
</dbReference>
<dbReference type="PROSITE" id="PS00010">
    <property type="entry name" value="ASX_HYDROXYL"/>
    <property type="match status" value="3"/>
</dbReference>
<dbReference type="SMART" id="SM00181">
    <property type="entry name" value="EGF"/>
    <property type="match status" value="4"/>
</dbReference>
<dbReference type="Gene3D" id="2.60.120.290">
    <property type="entry name" value="Spermadhesin, CUB domain"/>
    <property type="match status" value="2"/>
</dbReference>
<dbReference type="PROSITE" id="PS50215">
    <property type="entry name" value="ADAM_MEPRO"/>
    <property type="match status" value="1"/>
</dbReference>
<accession>A0AA35T7Q7</accession>
<evidence type="ECO:0000313" key="20">
    <source>
        <dbReference type="Proteomes" id="UP001174909"/>
    </source>
</evidence>
<feature type="domain" description="EGF-like" evidence="16">
    <location>
        <begin position="716"/>
        <end position="755"/>
    </location>
</feature>
<comment type="caution">
    <text evidence="19">The sequence shown here is derived from an EMBL/GenBank/DDBJ whole genome shotgun (WGS) entry which is preliminary data.</text>
</comment>
<dbReference type="FunFam" id="2.10.25.10:FF:000139">
    <property type="entry name" value="Fibulin-1"/>
    <property type="match status" value="1"/>
</dbReference>
<feature type="region of interest" description="Disordered" evidence="13">
    <location>
        <begin position="161"/>
        <end position="181"/>
    </location>
</feature>
<evidence type="ECO:0000256" key="8">
    <source>
        <dbReference type="ARBA" id="ARBA00023157"/>
    </source>
</evidence>
<keyword evidence="7" id="KW-0472">Membrane</keyword>
<dbReference type="CDD" id="cd04269">
    <property type="entry name" value="ZnMc_adamalysin_II_like"/>
    <property type="match status" value="1"/>
</dbReference>
<comment type="subcellular location">
    <subcellularLocation>
        <location evidence="1">Membrane</location>
        <topology evidence="1">Single-pass membrane protein</topology>
    </subcellularLocation>
</comment>
<feature type="binding site" evidence="12">
    <location>
        <position position="346"/>
    </location>
    <ligand>
        <name>Zn(2+)</name>
        <dbReference type="ChEBI" id="CHEBI:29105"/>
        <note>catalytic</note>
    </ligand>
</feature>
<keyword evidence="12" id="KW-0479">Metal-binding</keyword>
<dbReference type="PROSITE" id="PS01186">
    <property type="entry name" value="EGF_2"/>
    <property type="match status" value="4"/>
</dbReference>
<dbReference type="InterPro" id="IPR000152">
    <property type="entry name" value="EGF-type_Asp/Asn_hydroxyl_site"/>
</dbReference>
<evidence type="ECO:0000256" key="14">
    <source>
        <dbReference type="SAM" id="SignalP"/>
    </source>
</evidence>
<dbReference type="CDD" id="cd00041">
    <property type="entry name" value="CUB"/>
    <property type="match status" value="2"/>
</dbReference>
<dbReference type="PROSITE" id="PS01187">
    <property type="entry name" value="EGF_CA"/>
    <property type="match status" value="2"/>
</dbReference>
<dbReference type="InterPro" id="IPR036436">
    <property type="entry name" value="Disintegrin_dom_sf"/>
</dbReference>
<dbReference type="GO" id="GO:0006508">
    <property type="term" value="P:proteolysis"/>
    <property type="evidence" value="ECO:0007669"/>
    <property type="project" value="InterPro"/>
</dbReference>
<evidence type="ECO:0000259" key="18">
    <source>
        <dbReference type="PROSITE" id="PS50215"/>
    </source>
</evidence>
<dbReference type="Pfam" id="PF12662">
    <property type="entry name" value="cEGF"/>
    <property type="match status" value="2"/>
</dbReference>
<keyword evidence="8 11" id="KW-1015">Disulfide bond</keyword>
<dbReference type="Pfam" id="PF00200">
    <property type="entry name" value="Disintegrin"/>
    <property type="match status" value="1"/>
</dbReference>
<feature type="domain" description="Peptidase M12B" evidence="18">
    <location>
        <begin position="202"/>
        <end position="397"/>
    </location>
</feature>
<sequence>MVYKYLLLLTALVAACTAITVPVQSQTSKAMVKNFITVQPEILQKSRHARDVHPERLDVKITQDSGTFTLRLTLNSKLIAPQFASIYFAEDGKEIKITDQPNCFYHGEVLEHPEWQVAMDSCQGLRGSFGDWSNKTQRYNIEPLNQNDTSLEQPHALYQADDSEDEGECGTTHEHDIVSPNPLNLSEEELDRARRQTSSGTRIIELTMISDRSQYSYYRNNMDNTVSRALALANAADRIYRNINIRIVVVYSIVWTTGDRSQFSTSPDATLQNFRTHTISIRSQYPSDAFMLITGNDFSGNTVGIAYLNTMCGSASVGVVQDRHVSADATGSTLAHEIGHLLSMNHDTSACSCNDPSRRCVMAAVSSIPPPQSWSSCSSTQLNTFLSSRGSCLYNEPTHTVATPTCGNGIREGDEVCDCGSQEECDDPCCDARTCRMAAGAQCTKGECCTSTCQFKSSNTICRGSTGQCDIAEKCTGQSADCPADVFLQDGSTCNNGQAYCYSGQCKTYNAQCQTHFRTNKGVDECFTSYNTEGNYFGNCGSDGSNFLRCASSDAMCGQLFCQEGDFQNTVNSVYILQVGVYVPSSRSVKQCVAFTTPPNSDVISPGLVEDGVKCGSSKMCYEQRCRSISSLGIPQCPTGSNGRVCSGNGVCNTRGQCSCNNGYSGQICSSSSVAVNECLNSNGGCAHTCVDTSTSYRCECRRGYQLATNGRSCNDINECSGNHGCAHRCTNTQGSYSCTCNSGYRLGSDGRSCTLIPTTAPTTRPTTAPTTRPTTAPTTRPTAAPTCGGRLTATRGSFQTPGWPNNYPQRDFQCEWTVDVAAPGYAIEFRIDTSAYGINGRSPCSTDYIQFFNGISNGARSLHKLCRFDNPGAITTTSNEARVVFAGSQNNRRPVSRLGVRVTYTLIDIDECATGTHDCQQQCRNTVGSYTCSCGSGYTLDSNGRTCTSSIQNNPSDSTCGGRLTGSSGSFETPGYPNGYPQSDFQCEWTIDATSSSSRIFFSIDSSQYGINGRSPCQKDNLEFFDGMGPNANSLAKVCGLLNFYDRGLPTVLTSSSSARVVFTSTDAYRTASRIGIRVNYWVI</sequence>
<dbReference type="PROSITE" id="PS50214">
    <property type="entry name" value="DISINTEGRIN_2"/>
    <property type="match status" value="1"/>
</dbReference>
<keyword evidence="4 14" id="KW-0732">Signal</keyword>
<dbReference type="Proteomes" id="UP001174909">
    <property type="component" value="Unassembled WGS sequence"/>
</dbReference>
<evidence type="ECO:0000256" key="10">
    <source>
        <dbReference type="PROSITE-ProRule" id="PRU00068"/>
    </source>
</evidence>
<dbReference type="PANTHER" id="PTHR11905">
    <property type="entry name" value="ADAM A DISINTEGRIN AND METALLOPROTEASE DOMAIN"/>
    <property type="match status" value="1"/>
</dbReference>
<dbReference type="AlphaFoldDB" id="A0AA35T7Q7"/>
<feature type="chain" id="PRO_5041363539" evidence="14">
    <location>
        <begin position="19"/>
        <end position="1085"/>
    </location>
</feature>
<dbReference type="PROSITE" id="PS01180">
    <property type="entry name" value="CUB"/>
    <property type="match status" value="2"/>
</dbReference>
<dbReference type="InterPro" id="IPR000742">
    <property type="entry name" value="EGF"/>
</dbReference>
<evidence type="ECO:0000256" key="9">
    <source>
        <dbReference type="PROSITE-ProRule" id="PRU00059"/>
    </source>
</evidence>
<dbReference type="EMBL" id="CASHTH010003260">
    <property type="protein sequence ID" value="CAI8042361.1"/>
    <property type="molecule type" value="Genomic_DNA"/>
</dbReference>
<dbReference type="SUPFAM" id="SSF57552">
    <property type="entry name" value="Blood coagulation inhibitor (disintegrin)"/>
    <property type="match status" value="1"/>
</dbReference>
<dbReference type="InterPro" id="IPR024079">
    <property type="entry name" value="MetalloPept_cat_dom_sf"/>
</dbReference>
<feature type="binding site" evidence="12">
    <location>
        <position position="340"/>
    </location>
    <ligand>
        <name>Zn(2+)</name>
        <dbReference type="ChEBI" id="CHEBI:29105"/>
        <note>catalytic</note>
    </ligand>
</feature>
<feature type="domain" description="EGF-like" evidence="16">
    <location>
        <begin position="909"/>
        <end position="949"/>
    </location>
</feature>
<evidence type="ECO:0000256" key="4">
    <source>
        <dbReference type="ARBA" id="ARBA00022729"/>
    </source>
</evidence>
<dbReference type="Gene3D" id="4.10.70.10">
    <property type="entry name" value="Disintegrin domain"/>
    <property type="match status" value="1"/>
</dbReference>
<dbReference type="InterPro" id="IPR035914">
    <property type="entry name" value="Sperma_CUB_dom_sf"/>
</dbReference>
<name>A0AA35T7Q7_GEOBA</name>
<dbReference type="InterPro" id="IPR001762">
    <property type="entry name" value="Disintegrin_dom"/>
</dbReference>
<dbReference type="CDD" id="cd00054">
    <property type="entry name" value="EGF_CA"/>
    <property type="match status" value="2"/>
</dbReference>
<feature type="domain" description="EGF-like" evidence="16">
    <location>
        <begin position="633"/>
        <end position="670"/>
    </location>
</feature>